<keyword evidence="9" id="KW-1185">Reference proteome</keyword>
<evidence type="ECO:0000256" key="6">
    <source>
        <dbReference type="SAM" id="Phobius"/>
    </source>
</evidence>
<keyword evidence="2 6" id="KW-0812">Transmembrane</keyword>
<keyword evidence="5" id="KW-0046">Antibiotic resistance</keyword>
<dbReference type="Proteomes" id="UP000048965">
    <property type="component" value="Unassembled WGS sequence"/>
</dbReference>
<evidence type="ECO:0000259" key="7">
    <source>
        <dbReference type="PROSITE" id="PS50850"/>
    </source>
</evidence>
<dbReference type="Gene3D" id="1.20.1250.20">
    <property type="entry name" value="MFS general substrate transporter like domains"/>
    <property type="match status" value="1"/>
</dbReference>
<name>A0A0P4R2Z8_9ACTN</name>
<organism evidence="8 9">
    <name type="scientific">Streptomyces lydicamycinicus</name>
    <dbReference type="NCBI Taxonomy" id="1546107"/>
    <lineage>
        <taxon>Bacteria</taxon>
        <taxon>Bacillati</taxon>
        <taxon>Actinomycetota</taxon>
        <taxon>Actinomycetes</taxon>
        <taxon>Kitasatosporales</taxon>
        <taxon>Streptomycetaceae</taxon>
        <taxon>Streptomyces</taxon>
    </lineage>
</organism>
<feature type="transmembrane region" description="Helical" evidence="6">
    <location>
        <begin position="26"/>
        <end position="45"/>
    </location>
</feature>
<keyword evidence="3 6" id="KW-1133">Transmembrane helix</keyword>
<evidence type="ECO:0000313" key="9">
    <source>
        <dbReference type="Proteomes" id="UP000048965"/>
    </source>
</evidence>
<gene>
    <name evidence="8" type="ORF">TPA0598_01_09150</name>
</gene>
<evidence type="ECO:0000256" key="4">
    <source>
        <dbReference type="ARBA" id="ARBA00023136"/>
    </source>
</evidence>
<dbReference type="InterPro" id="IPR036259">
    <property type="entry name" value="MFS_trans_sf"/>
</dbReference>
<dbReference type="SUPFAM" id="SSF103473">
    <property type="entry name" value="MFS general substrate transporter"/>
    <property type="match status" value="2"/>
</dbReference>
<feature type="transmembrane region" description="Helical" evidence="6">
    <location>
        <begin position="245"/>
        <end position="268"/>
    </location>
</feature>
<feature type="transmembrane region" description="Helical" evidence="6">
    <location>
        <begin position="116"/>
        <end position="138"/>
    </location>
</feature>
<dbReference type="GO" id="GO:0022857">
    <property type="term" value="F:transmembrane transporter activity"/>
    <property type="evidence" value="ECO:0007669"/>
    <property type="project" value="InterPro"/>
</dbReference>
<feature type="transmembrane region" description="Helical" evidence="6">
    <location>
        <begin position="174"/>
        <end position="196"/>
    </location>
</feature>
<reference evidence="9" key="1">
    <citation type="submission" date="2014-09" db="EMBL/GenBank/DDBJ databases">
        <title>Whole genome shotgun sequence of Streptomyces sp. NBRC 110027.</title>
        <authorList>
            <person name="Komaki H."/>
            <person name="Ichikawa N."/>
            <person name="Katano-Makiyama Y."/>
            <person name="Hosoyama A."/>
            <person name="Hashimoto M."/>
            <person name="Uohara A."/>
            <person name="Kitahashi Y."/>
            <person name="Ohji S."/>
            <person name="Kimura A."/>
            <person name="Yamazoe A."/>
            <person name="Igarashi Y."/>
            <person name="Fujita N."/>
        </authorList>
    </citation>
    <scope>NUCLEOTIDE SEQUENCE [LARGE SCALE GENOMIC DNA]</scope>
    <source>
        <strain evidence="9">NBRC 110027</strain>
    </source>
</reference>
<protein>
    <submittedName>
        <fullName evidence="8">Putative drug transporter</fullName>
    </submittedName>
</protein>
<dbReference type="AlphaFoldDB" id="A0A0P4R2Z8"/>
<dbReference type="PANTHER" id="PTHR42718:SF40">
    <property type="entry name" value="METHYLENOMYCIN A RESISTANCE PROTEIN"/>
    <property type="match status" value="1"/>
</dbReference>
<reference evidence="8 9" key="2">
    <citation type="journal article" date="2015" name="Stand. Genomic Sci.">
        <title>Draft genome sequence of marine-derived Streptomyces sp. TP-A0598, a producer of anti-MRSA antibiotic lydicamycins.</title>
        <authorList>
            <person name="Komaki H."/>
            <person name="Ichikawa N."/>
            <person name="Hosoyama A."/>
            <person name="Fujita N."/>
            <person name="Igarashi Y."/>
        </authorList>
    </citation>
    <scope>NUCLEOTIDE SEQUENCE [LARGE SCALE GENOMIC DNA]</scope>
    <source>
        <strain evidence="8 9">NBRC 110027</strain>
    </source>
</reference>
<proteinExistence type="predicted"/>
<evidence type="ECO:0000313" key="8">
    <source>
        <dbReference type="EMBL" id="GAO06544.1"/>
    </source>
</evidence>
<sequence length="431" mass="43594">MASLDTGIMNVAANDLRARLGLTMSGLTWVVDGYVLAFAALLLLAGSLAKRFGARRVYLVGLAVFTVASLLGAVAPNGAVLVAARFIQGAGAALFMPSSLSLLMHAFPEPARRAKILGIWSAVVSTSVGLAPTLGGVLVGTLGWRSIFLVNLPVGLAGLLLTRRVIAAVPARRSALGGSGHLLGLLALGALSYALIEGPGRGWSAPYVLGAFAVAAVALAGFLVRERAARTPVLPVSLFADRSFTAANVVGFLFNFAFYGALFVLGLFLQGARGASPVTAGLQMLPAVLVLPFGNMLYARFGPRIGDRTALTASLALSTAGYVLLFLILGPGLPYWVLAVVLAVANLGSGVSSPAMTGVLMAAAGREHADIGSATLNANRQIGSLVGIAGMGAVLTGAGGGYQGAACAFALTAGALAVAVVVGRTGIRTRT</sequence>
<feature type="transmembrane region" description="Helical" evidence="6">
    <location>
        <begin position="202"/>
        <end position="224"/>
    </location>
</feature>
<accession>A0A0P4R2Z8</accession>
<dbReference type="Pfam" id="PF07690">
    <property type="entry name" value="MFS_1"/>
    <property type="match status" value="1"/>
</dbReference>
<dbReference type="PROSITE" id="PS50850">
    <property type="entry name" value="MFS"/>
    <property type="match status" value="1"/>
</dbReference>
<evidence type="ECO:0000256" key="1">
    <source>
        <dbReference type="ARBA" id="ARBA00004651"/>
    </source>
</evidence>
<dbReference type="CDD" id="cd17321">
    <property type="entry name" value="MFS_MMR_MDR_like"/>
    <property type="match status" value="1"/>
</dbReference>
<comment type="caution">
    <text evidence="8">The sequence shown here is derived from an EMBL/GenBank/DDBJ whole genome shotgun (WGS) entry which is preliminary data.</text>
</comment>
<evidence type="ECO:0000256" key="3">
    <source>
        <dbReference type="ARBA" id="ARBA00022989"/>
    </source>
</evidence>
<comment type="subcellular location">
    <subcellularLocation>
        <location evidence="1">Cell membrane</location>
        <topology evidence="1">Multi-pass membrane protein</topology>
    </subcellularLocation>
</comment>
<keyword evidence="4 6" id="KW-0472">Membrane</keyword>
<feature type="transmembrane region" description="Helical" evidence="6">
    <location>
        <begin position="57"/>
        <end position="76"/>
    </location>
</feature>
<evidence type="ECO:0000256" key="2">
    <source>
        <dbReference type="ARBA" id="ARBA00022692"/>
    </source>
</evidence>
<dbReference type="InterPro" id="IPR011701">
    <property type="entry name" value="MFS"/>
</dbReference>
<feature type="transmembrane region" description="Helical" evidence="6">
    <location>
        <begin position="144"/>
        <end position="162"/>
    </location>
</feature>
<dbReference type="PANTHER" id="PTHR42718">
    <property type="entry name" value="MAJOR FACILITATOR SUPERFAMILY MULTIDRUG TRANSPORTER MFSC"/>
    <property type="match status" value="1"/>
</dbReference>
<dbReference type="OrthoDB" id="9781469at2"/>
<feature type="domain" description="Major facilitator superfamily (MFS) profile" evidence="7">
    <location>
        <begin position="1"/>
        <end position="431"/>
    </location>
</feature>
<dbReference type="GO" id="GO:0046677">
    <property type="term" value="P:response to antibiotic"/>
    <property type="evidence" value="ECO:0007669"/>
    <property type="project" value="UniProtKB-KW"/>
</dbReference>
<feature type="transmembrane region" description="Helical" evidence="6">
    <location>
        <begin position="408"/>
        <end position="427"/>
    </location>
</feature>
<dbReference type="EMBL" id="BBNO01000001">
    <property type="protein sequence ID" value="GAO06544.1"/>
    <property type="molecule type" value="Genomic_DNA"/>
</dbReference>
<dbReference type="InterPro" id="IPR020846">
    <property type="entry name" value="MFS_dom"/>
</dbReference>
<dbReference type="Gene3D" id="1.20.1720.10">
    <property type="entry name" value="Multidrug resistance protein D"/>
    <property type="match status" value="1"/>
</dbReference>
<evidence type="ECO:0000256" key="5">
    <source>
        <dbReference type="ARBA" id="ARBA00023251"/>
    </source>
</evidence>
<feature type="transmembrane region" description="Helical" evidence="6">
    <location>
        <begin position="82"/>
        <end position="104"/>
    </location>
</feature>
<dbReference type="GO" id="GO:0005886">
    <property type="term" value="C:plasma membrane"/>
    <property type="evidence" value="ECO:0007669"/>
    <property type="project" value="UniProtKB-SubCell"/>
</dbReference>
<feature type="transmembrane region" description="Helical" evidence="6">
    <location>
        <begin position="280"/>
        <end position="298"/>
    </location>
</feature>